<reference evidence="1 2" key="1">
    <citation type="submission" date="2024-10" db="EMBL/GenBank/DDBJ databases">
        <title>Updated reference genomes for cyclostephanoid diatoms.</title>
        <authorList>
            <person name="Roberts W.R."/>
            <person name="Alverson A.J."/>
        </authorList>
    </citation>
    <scope>NUCLEOTIDE SEQUENCE [LARGE SCALE GENOMIC DNA]</scope>
    <source>
        <strain evidence="1 2">AJA010-31</strain>
    </source>
</reference>
<dbReference type="AlphaFoldDB" id="A0ABD3QKR7"/>
<dbReference type="SUPFAM" id="SSF52540">
    <property type="entry name" value="P-loop containing nucleoside triphosphate hydrolases"/>
    <property type="match status" value="1"/>
</dbReference>
<name>A0ABD3QKR7_9STRA</name>
<evidence type="ECO:0000313" key="2">
    <source>
        <dbReference type="Proteomes" id="UP001530400"/>
    </source>
</evidence>
<dbReference type="Gene3D" id="3.40.50.300">
    <property type="entry name" value="P-loop containing nucleotide triphosphate hydrolases"/>
    <property type="match status" value="1"/>
</dbReference>
<evidence type="ECO:0008006" key="3">
    <source>
        <dbReference type="Google" id="ProtNLM"/>
    </source>
</evidence>
<dbReference type="InterPro" id="IPR027417">
    <property type="entry name" value="P-loop_NTPase"/>
</dbReference>
<proteinExistence type="predicted"/>
<keyword evidence="2" id="KW-1185">Reference proteome</keyword>
<accession>A0ABD3QKR7</accession>
<gene>
    <name evidence="1" type="ORF">ACHAWO_000184</name>
</gene>
<evidence type="ECO:0000313" key="1">
    <source>
        <dbReference type="EMBL" id="KAL3800504.1"/>
    </source>
</evidence>
<sequence length="211" mass="24128">MSPRPVPRLAMSATYRQQDHKQIASLFGLSTPIIMEGPLQRRNTTFLCSIDGFPNKVMLKRGEQYLKKHTLYQQLWYCNSRLVCEGSLFKKFHEMLDKFLKSKGLDELSGSGVLNDDGTVSLARIYILLATSAVNCGISSNSLALVMHEHKGLPYNLYNIVQEMGRANRTQDLPDCFYEVYMSWTCLISTFVCIMTCPDAEERQRMHRSLI</sequence>
<organism evidence="1 2">
    <name type="scientific">Cyclotella atomus</name>
    <dbReference type="NCBI Taxonomy" id="382360"/>
    <lineage>
        <taxon>Eukaryota</taxon>
        <taxon>Sar</taxon>
        <taxon>Stramenopiles</taxon>
        <taxon>Ochrophyta</taxon>
        <taxon>Bacillariophyta</taxon>
        <taxon>Coscinodiscophyceae</taxon>
        <taxon>Thalassiosirophycidae</taxon>
        <taxon>Stephanodiscales</taxon>
        <taxon>Stephanodiscaceae</taxon>
        <taxon>Cyclotella</taxon>
    </lineage>
</organism>
<dbReference type="Proteomes" id="UP001530400">
    <property type="component" value="Unassembled WGS sequence"/>
</dbReference>
<protein>
    <recommendedName>
        <fullName evidence="3">Helicase C-terminal domain-containing protein</fullName>
    </recommendedName>
</protein>
<dbReference type="EMBL" id="JALLPJ020000157">
    <property type="protein sequence ID" value="KAL3800504.1"/>
    <property type="molecule type" value="Genomic_DNA"/>
</dbReference>
<comment type="caution">
    <text evidence="1">The sequence shown here is derived from an EMBL/GenBank/DDBJ whole genome shotgun (WGS) entry which is preliminary data.</text>
</comment>